<accession>A0A1W1ZA15</accession>
<dbReference type="InterPro" id="IPR017900">
    <property type="entry name" value="4Fe4S_Fe_S_CS"/>
</dbReference>
<organism evidence="6 7">
    <name type="scientific">Sporomusa malonica</name>
    <dbReference type="NCBI Taxonomy" id="112901"/>
    <lineage>
        <taxon>Bacteria</taxon>
        <taxon>Bacillati</taxon>
        <taxon>Bacillota</taxon>
        <taxon>Negativicutes</taxon>
        <taxon>Selenomonadales</taxon>
        <taxon>Sporomusaceae</taxon>
        <taxon>Sporomusa</taxon>
    </lineage>
</organism>
<dbReference type="PANTHER" id="PTHR43177">
    <property type="entry name" value="PROTEIN NRFC"/>
    <property type="match status" value="1"/>
</dbReference>
<dbReference type="GO" id="GO:0051539">
    <property type="term" value="F:4 iron, 4 sulfur cluster binding"/>
    <property type="evidence" value="ECO:0007669"/>
    <property type="project" value="UniProtKB-KW"/>
</dbReference>
<sequence length="187" mass="20965">MAKKLGFLVDSDRCVGCHSCEMACKNEYQQEPSIRWRKVYPLREDAFGSAAREFASMACNHCEDPACLTACPVIAYTKREDGIVIHDPQRCIGCRMCMLACPYKVPQFNEKVKKVEKCHMCAARQDRGEKPACVAGCPMEAISVIDLNNNNFSKVSRTLPGFPDIGITKPTTRFIKPIVGVQVRREK</sequence>
<dbReference type="RefSeq" id="WP_084574445.1">
    <property type="nucleotide sequence ID" value="NZ_CP155572.1"/>
</dbReference>
<reference evidence="6 7" key="1">
    <citation type="submission" date="2017-04" db="EMBL/GenBank/DDBJ databases">
        <authorList>
            <person name="Afonso C.L."/>
            <person name="Miller P.J."/>
            <person name="Scott M.A."/>
            <person name="Spackman E."/>
            <person name="Goraichik I."/>
            <person name="Dimitrov K.M."/>
            <person name="Suarez D.L."/>
            <person name="Swayne D.E."/>
        </authorList>
    </citation>
    <scope>NUCLEOTIDE SEQUENCE [LARGE SCALE GENOMIC DNA]</scope>
    <source>
        <strain evidence="6 7">DSM 5090</strain>
    </source>
</reference>
<evidence type="ECO:0000259" key="5">
    <source>
        <dbReference type="PROSITE" id="PS51379"/>
    </source>
</evidence>
<keyword evidence="3" id="KW-0408">Iron</keyword>
<dbReference type="OrthoDB" id="9810688at2"/>
<dbReference type="EMBL" id="FWXI01000003">
    <property type="protein sequence ID" value="SMC44808.1"/>
    <property type="molecule type" value="Genomic_DNA"/>
</dbReference>
<keyword evidence="7" id="KW-1185">Reference proteome</keyword>
<evidence type="ECO:0000256" key="1">
    <source>
        <dbReference type="ARBA" id="ARBA00022485"/>
    </source>
</evidence>
<gene>
    <name evidence="6" type="ORF">SAMN04488500_10391</name>
</gene>
<keyword evidence="2" id="KW-0479">Metal-binding</keyword>
<proteinExistence type="predicted"/>
<name>A0A1W1ZA15_9FIRM</name>
<dbReference type="PROSITE" id="PS51379">
    <property type="entry name" value="4FE4S_FER_2"/>
    <property type="match status" value="2"/>
</dbReference>
<dbReference type="InterPro" id="IPR017896">
    <property type="entry name" value="4Fe4S_Fe-S-bd"/>
</dbReference>
<feature type="domain" description="4Fe-4S ferredoxin-type" evidence="5">
    <location>
        <begin position="82"/>
        <end position="111"/>
    </location>
</feature>
<dbReference type="GO" id="GO:0046872">
    <property type="term" value="F:metal ion binding"/>
    <property type="evidence" value="ECO:0007669"/>
    <property type="project" value="UniProtKB-KW"/>
</dbReference>
<evidence type="ECO:0000313" key="7">
    <source>
        <dbReference type="Proteomes" id="UP000192738"/>
    </source>
</evidence>
<dbReference type="InterPro" id="IPR050954">
    <property type="entry name" value="ET_IronSulfur_Cluster-Binding"/>
</dbReference>
<dbReference type="SUPFAM" id="SSF54862">
    <property type="entry name" value="4Fe-4S ferredoxins"/>
    <property type="match status" value="1"/>
</dbReference>
<evidence type="ECO:0000256" key="4">
    <source>
        <dbReference type="ARBA" id="ARBA00023014"/>
    </source>
</evidence>
<protein>
    <submittedName>
        <fullName evidence="6">DMSO reductase, iron-sulfur subunit</fullName>
    </submittedName>
</protein>
<keyword evidence="1" id="KW-0004">4Fe-4S</keyword>
<dbReference type="Gene3D" id="3.30.70.20">
    <property type="match status" value="2"/>
</dbReference>
<dbReference type="Pfam" id="PF12797">
    <property type="entry name" value="Fer4_2"/>
    <property type="match status" value="1"/>
</dbReference>
<dbReference type="CDD" id="cd16371">
    <property type="entry name" value="DMSOR_beta_like"/>
    <property type="match status" value="1"/>
</dbReference>
<dbReference type="STRING" id="112901.SAMN04488500_10391"/>
<feature type="domain" description="4Fe-4S ferredoxin-type" evidence="5">
    <location>
        <begin position="5"/>
        <end position="33"/>
    </location>
</feature>
<keyword evidence="4" id="KW-0411">Iron-sulfur</keyword>
<evidence type="ECO:0000313" key="6">
    <source>
        <dbReference type="EMBL" id="SMC44808.1"/>
    </source>
</evidence>
<evidence type="ECO:0000256" key="3">
    <source>
        <dbReference type="ARBA" id="ARBA00023004"/>
    </source>
</evidence>
<evidence type="ECO:0000256" key="2">
    <source>
        <dbReference type="ARBA" id="ARBA00022723"/>
    </source>
</evidence>
<dbReference type="Pfam" id="PF13247">
    <property type="entry name" value="Fer4_11"/>
    <property type="match status" value="1"/>
</dbReference>
<dbReference type="AlphaFoldDB" id="A0A1W1ZA15"/>
<dbReference type="PROSITE" id="PS00198">
    <property type="entry name" value="4FE4S_FER_1"/>
    <property type="match status" value="1"/>
</dbReference>
<dbReference type="PANTHER" id="PTHR43177:SF9">
    <property type="entry name" value="PROTEIN NRFC"/>
    <property type="match status" value="1"/>
</dbReference>
<dbReference type="Proteomes" id="UP000192738">
    <property type="component" value="Unassembled WGS sequence"/>
</dbReference>